<accession>A0ABC8D935</accession>
<organism evidence="2 3">
    <name type="scientific">Bacillus velezensis</name>
    <dbReference type="NCBI Taxonomy" id="492670"/>
    <lineage>
        <taxon>Bacteria</taxon>
        <taxon>Bacillati</taxon>
        <taxon>Bacillota</taxon>
        <taxon>Bacilli</taxon>
        <taxon>Bacillales</taxon>
        <taxon>Bacillaceae</taxon>
        <taxon>Bacillus</taxon>
        <taxon>Bacillus amyloliquefaciens group</taxon>
    </lineage>
</organism>
<evidence type="ECO:0000313" key="2">
    <source>
        <dbReference type="EMBL" id="AWX72349.1"/>
    </source>
</evidence>
<sequence>MSLPESVLDMYNALEEIGYTQNQIDEMDIVYHLKRLARRKSQEKTQTKAKNNDEPMYIDQFLG</sequence>
<proteinExistence type="predicted"/>
<evidence type="ECO:0000256" key="1">
    <source>
        <dbReference type="SAM" id="MobiDB-lite"/>
    </source>
</evidence>
<protein>
    <recommendedName>
        <fullName evidence="4">Phage protein</fullName>
    </recommendedName>
</protein>
<feature type="region of interest" description="Disordered" evidence="1">
    <location>
        <begin position="41"/>
        <end position="63"/>
    </location>
</feature>
<gene>
    <name evidence="2" type="ORF">BVDSYZ_10060</name>
</gene>
<name>A0ABC8D935_BACVE</name>
<dbReference type="AlphaFoldDB" id="A0ABC8D935"/>
<dbReference type="EMBL" id="CP030150">
    <property type="protein sequence ID" value="AWX72349.1"/>
    <property type="molecule type" value="Genomic_DNA"/>
</dbReference>
<dbReference type="Proteomes" id="UP000250069">
    <property type="component" value="Chromosome"/>
</dbReference>
<feature type="compositionally biased region" description="Basic and acidic residues" evidence="1">
    <location>
        <begin position="41"/>
        <end position="53"/>
    </location>
</feature>
<evidence type="ECO:0008006" key="4">
    <source>
        <dbReference type="Google" id="ProtNLM"/>
    </source>
</evidence>
<evidence type="ECO:0000313" key="3">
    <source>
        <dbReference type="Proteomes" id="UP000250069"/>
    </source>
</evidence>
<reference evidence="2 3" key="1">
    <citation type="submission" date="2018-06" db="EMBL/GenBank/DDBJ databases">
        <title>Complete Genome Sequence of Bacillus velezensis DSYZ, a Plant Growth-Promoting Rhizobacterium with Antifungal Activity.</title>
        <authorList>
            <person name="Du B."/>
            <person name="Ding Y."/>
            <person name="Liu K."/>
            <person name="Yao L."/>
            <person name="Wang C."/>
            <person name="Li H."/>
            <person name="Liu H."/>
        </authorList>
    </citation>
    <scope>NUCLEOTIDE SEQUENCE [LARGE SCALE GENOMIC DNA]</scope>
    <source>
        <strain evidence="2 3">DSYZ</strain>
    </source>
</reference>